<sequence>MREAIVEGIGFWGSGLPDWDAACAWARAGIRPAEAAARPAPTLLAANERRRAPATVAVALEAALAACEAAGREPAALPSVFASTHGEMSITDYMCATLASDPRAVSPTRFHNSVHNAAAGYWTIGAGAHVPATAISAGSGSFAQGLVEAMAQLAAGSEAVLLVAYDGPSCGPLGEVAPSEGLLGVALVLSRVPCPDLPTLRMELVQHAGTDADDVAGPLSQLLAGNAMQPALPLLEALALERGQVLLPAGIEQWLRIDIGHG</sequence>
<comment type="caution">
    <text evidence="2">The sequence shown here is derived from an EMBL/GenBank/DDBJ whole genome shotgun (WGS) entry which is preliminary data.</text>
</comment>
<evidence type="ECO:0000259" key="1">
    <source>
        <dbReference type="Pfam" id="PF13723"/>
    </source>
</evidence>
<dbReference type="SUPFAM" id="SSF53901">
    <property type="entry name" value="Thiolase-like"/>
    <property type="match status" value="1"/>
</dbReference>
<feature type="domain" description="Beta-ketoacyl synthase-like N-terminal" evidence="1">
    <location>
        <begin position="24"/>
        <end position="195"/>
    </location>
</feature>
<dbReference type="InterPro" id="IPR016039">
    <property type="entry name" value="Thiolase-like"/>
</dbReference>
<dbReference type="Pfam" id="PF13723">
    <property type="entry name" value="Ketoacyl-synt_2"/>
    <property type="match status" value="1"/>
</dbReference>
<dbReference type="InterPro" id="IPR014030">
    <property type="entry name" value="Ketoacyl_synth_N"/>
</dbReference>
<protein>
    <recommendedName>
        <fullName evidence="1">Beta-ketoacyl synthase-like N-terminal domain-containing protein</fullName>
    </recommendedName>
</protein>
<accession>A0ABR5NPT2</accession>
<dbReference type="Proteomes" id="UP000050902">
    <property type="component" value="Unassembled WGS sequence"/>
</dbReference>
<dbReference type="RefSeq" id="WP_055767423.1">
    <property type="nucleotide sequence ID" value="NZ_JAFKME010000004.1"/>
</dbReference>
<evidence type="ECO:0000313" key="3">
    <source>
        <dbReference type="Proteomes" id="UP000050902"/>
    </source>
</evidence>
<organism evidence="2 3">
    <name type="scientific">Stenotrophomonas nitritireducens</name>
    <dbReference type="NCBI Taxonomy" id="83617"/>
    <lineage>
        <taxon>Bacteria</taxon>
        <taxon>Pseudomonadati</taxon>
        <taxon>Pseudomonadota</taxon>
        <taxon>Gammaproteobacteria</taxon>
        <taxon>Lysobacterales</taxon>
        <taxon>Lysobacteraceae</taxon>
        <taxon>Stenotrophomonas</taxon>
    </lineage>
</organism>
<proteinExistence type="predicted"/>
<reference evidence="2 3" key="1">
    <citation type="submission" date="2015-05" db="EMBL/GenBank/DDBJ databases">
        <title>Genome sequencing and analysis of members of genus Stenotrophomonas.</title>
        <authorList>
            <person name="Patil P.P."/>
            <person name="Midha S."/>
            <person name="Patil P.B."/>
        </authorList>
    </citation>
    <scope>NUCLEOTIDE SEQUENCE [LARGE SCALE GENOMIC DNA]</scope>
    <source>
        <strain evidence="2 3">DSM 12575</strain>
    </source>
</reference>
<gene>
    <name evidence="2" type="ORF">ABB22_01290</name>
</gene>
<name>A0ABR5NPT2_9GAMM</name>
<dbReference type="EMBL" id="LDJG01000002">
    <property type="protein sequence ID" value="KRG60676.1"/>
    <property type="molecule type" value="Genomic_DNA"/>
</dbReference>
<evidence type="ECO:0000313" key="2">
    <source>
        <dbReference type="EMBL" id="KRG60676.1"/>
    </source>
</evidence>
<keyword evidence="3" id="KW-1185">Reference proteome</keyword>
<dbReference type="Gene3D" id="3.40.47.10">
    <property type="match status" value="1"/>
</dbReference>